<gene>
    <name evidence="2" type="ORF">LCGC14_0857380</name>
</gene>
<name>A0A0F9P8B6_9ZZZZ</name>
<comment type="caution">
    <text evidence="2">The sequence shown here is derived from an EMBL/GenBank/DDBJ whole genome shotgun (WGS) entry which is preliminary data.</text>
</comment>
<dbReference type="InterPro" id="IPR051783">
    <property type="entry name" value="NAD(P)-dependent_oxidoreduct"/>
</dbReference>
<dbReference type="AlphaFoldDB" id="A0A0F9P8B6"/>
<accession>A0A0F9P8B6</accession>
<evidence type="ECO:0000259" key="1">
    <source>
        <dbReference type="Pfam" id="PF01370"/>
    </source>
</evidence>
<sequence length="335" mass="37437">MILVTGGTGLVGAHLLLKLAEDGHSVRAIHREGSNLQRVEKVFGYYRKDAMALFNSIEWIVADINDIPALDIAFIGITKVYHAAALISFDPSDEKILQKINAEGTANIINLCIAHSVEKLCYVSTIGTIGKTFDGKDATEETPWSPLEANVYGRSKYAAEMEVWRGSQEGVPIVMVNPGVIVGPGFWDNGSGAIFNTAQKTYGYYPPGGTGFISVHDVVAMMQQLMASSIMNERFIAVAENWTYHKLLTEIAENLKIKPPTKALKFWQLEVGRWFDGLKNLLFKSGRTLTKSHIRSLKNQQIYENRKIVKALSFEFRSLKDEIRFCSKLFKEENP</sequence>
<dbReference type="Gene3D" id="3.40.50.720">
    <property type="entry name" value="NAD(P)-binding Rossmann-like Domain"/>
    <property type="match status" value="1"/>
</dbReference>
<dbReference type="Pfam" id="PF01370">
    <property type="entry name" value="Epimerase"/>
    <property type="match status" value="1"/>
</dbReference>
<evidence type="ECO:0000313" key="2">
    <source>
        <dbReference type="EMBL" id="KKN28135.1"/>
    </source>
</evidence>
<feature type="domain" description="NAD-dependent epimerase/dehydratase" evidence="1">
    <location>
        <begin position="2"/>
        <end position="191"/>
    </location>
</feature>
<dbReference type="InterPro" id="IPR001509">
    <property type="entry name" value="Epimerase_deHydtase"/>
</dbReference>
<dbReference type="EMBL" id="LAZR01002585">
    <property type="protein sequence ID" value="KKN28135.1"/>
    <property type="molecule type" value="Genomic_DNA"/>
</dbReference>
<dbReference type="PANTHER" id="PTHR48079">
    <property type="entry name" value="PROTEIN YEEZ"/>
    <property type="match status" value="1"/>
</dbReference>
<proteinExistence type="predicted"/>
<reference evidence="2" key="1">
    <citation type="journal article" date="2015" name="Nature">
        <title>Complex archaea that bridge the gap between prokaryotes and eukaryotes.</title>
        <authorList>
            <person name="Spang A."/>
            <person name="Saw J.H."/>
            <person name="Jorgensen S.L."/>
            <person name="Zaremba-Niedzwiedzka K."/>
            <person name="Martijn J."/>
            <person name="Lind A.E."/>
            <person name="van Eijk R."/>
            <person name="Schleper C."/>
            <person name="Guy L."/>
            <person name="Ettema T.J."/>
        </authorList>
    </citation>
    <scope>NUCLEOTIDE SEQUENCE</scope>
</reference>
<dbReference type="SUPFAM" id="SSF51735">
    <property type="entry name" value="NAD(P)-binding Rossmann-fold domains"/>
    <property type="match status" value="1"/>
</dbReference>
<dbReference type="GO" id="GO:0004029">
    <property type="term" value="F:aldehyde dehydrogenase (NAD+) activity"/>
    <property type="evidence" value="ECO:0007669"/>
    <property type="project" value="TreeGrafter"/>
</dbReference>
<protein>
    <recommendedName>
        <fullName evidence="1">NAD-dependent epimerase/dehydratase domain-containing protein</fullName>
    </recommendedName>
</protein>
<organism evidence="2">
    <name type="scientific">marine sediment metagenome</name>
    <dbReference type="NCBI Taxonomy" id="412755"/>
    <lineage>
        <taxon>unclassified sequences</taxon>
        <taxon>metagenomes</taxon>
        <taxon>ecological metagenomes</taxon>
    </lineage>
</organism>
<dbReference type="GO" id="GO:0005737">
    <property type="term" value="C:cytoplasm"/>
    <property type="evidence" value="ECO:0007669"/>
    <property type="project" value="TreeGrafter"/>
</dbReference>
<dbReference type="InterPro" id="IPR036291">
    <property type="entry name" value="NAD(P)-bd_dom_sf"/>
</dbReference>
<dbReference type="PANTHER" id="PTHR48079:SF6">
    <property type="entry name" value="NAD(P)-BINDING DOMAIN-CONTAINING PROTEIN-RELATED"/>
    <property type="match status" value="1"/>
</dbReference>